<dbReference type="AlphaFoldDB" id="A0A060M0D3"/>
<dbReference type="SMART" id="SM00287">
    <property type="entry name" value="SH3b"/>
    <property type="match status" value="1"/>
</dbReference>
<dbReference type="InterPro" id="IPR002508">
    <property type="entry name" value="MurNAc-LAA_cat"/>
</dbReference>
<keyword evidence="1 6" id="KW-0378">Hydrolase</keyword>
<dbReference type="HOGENOM" id="CLU_014322_1_1_9"/>
<protein>
    <submittedName>
        <fullName evidence="6">Catalytic cell wall hydrolase/autolysin</fullName>
    </submittedName>
</protein>
<dbReference type="InterPro" id="IPR003646">
    <property type="entry name" value="SH3-like_bac-type"/>
</dbReference>
<dbReference type="Gene3D" id="2.30.30.40">
    <property type="entry name" value="SH3 Domains"/>
    <property type="match status" value="1"/>
</dbReference>
<keyword evidence="7" id="KW-1185">Reference proteome</keyword>
<name>A0A060M0D3_9BACI</name>
<keyword evidence="3" id="KW-0732">Signal</keyword>
<evidence type="ECO:0000313" key="7">
    <source>
        <dbReference type="Proteomes" id="UP000027142"/>
    </source>
</evidence>
<evidence type="ECO:0000259" key="5">
    <source>
        <dbReference type="SMART" id="SM00646"/>
    </source>
</evidence>
<dbReference type="CDD" id="cd02696">
    <property type="entry name" value="MurNAc-LAA"/>
    <property type="match status" value="1"/>
</dbReference>
<reference evidence="6 7" key="1">
    <citation type="journal article" date="2014" name="Gene">
        <title>A comparative genomic analysis of the alkalitolerant soil bacterium Bacillus lehensis G1.</title>
        <authorList>
            <person name="Noor Y.M."/>
            <person name="Samsulrizal N.H."/>
            <person name="Jema'on N.A."/>
            <person name="Low K.O."/>
            <person name="Ramli A.N."/>
            <person name="Alias N.I."/>
            <person name="Damis S.I."/>
            <person name="Fuzi S.F."/>
            <person name="Isa M.N."/>
            <person name="Murad A.M."/>
            <person name="Raih M.F."/>
            <person name="Bakar F.D."/>
            <person name="Najimudin N."/>
            <person name="Mahadi N.M."/>
            <person name="Illias R.M."/>
        </authorList>
    </citation>
    <scope>NUCLEOTIDE SEQUENCE [LARGE SCALE GENOMIC DNA]</scope>
    <source>
        <strain evidence="6 7">G1</strain>
    </source>
</reference>
<accession>A0A060M0D3</accession>
<dbReference type="PROSITE" id="PS51257">
    <property type="entry name" value="PROKAR_LIPOPROTEIN"/>
    <property type="match status" value="1"/>
</dbReference>
<feature type="chain" id="PRO_5001584678" evidence="3">
    <location>
        <begin position="30"/>
        <end position="276"/>
    </location>
</feature>
<dbReference type="PANTHER" id="PTHR30404">
    <property type="entry name" value="N-ACETYLMURAMOYL-L-ALANINE AMIDASE"/>
    <property type="match status" value="1"/>
</dbReference>
<dbReference type="EMBL" id="CP003923">
    <property type="protein sequence ID" value="AIC93514.1"/>
    <property type="molecule type" value="Genomic_DNA"/>
</dbReference>
<dbReference type="GO" id="GO:0030288">
    <property type="term" value="C:outer membrane-bounded periplasmic space"/>
    <property type="evidence" value="ECO:0007669"/>
    <property type="project" value="TreeGrafter"/>
</dbReference>
<feature type="signal peptide" evidence="3">
    <location>
        <begin position="1"/>
        <end position="29"/>
    </location>
</feature>
<dbReference type="SMART" id="SM00646">
    <property type="entry name" value="Ami_3"/>
    <property type="match status" value="1"/>
</dbReference>
<dbReference type="InterPro" id="IPR050695">
    <property type="entry name" value="N-acetylmuramoyl_amidase_3"/>
</dbReference>
<gene>
    <name evidence="6" type="ORF">BleG1_0906</name>
</gene>
<evidence type="ECO:0000259" key="4">
    <source>
        <dbReference type="SMART" id="SM00287"/>
    </source>
</evidence>
<feature type="domain" description="MurNAc-LAA" evidence="5">
    <location>
        <begin position="164"/>
        <end position="274"/>
    </location>
</feature>
<dbReference type="Pfam" id="PF01520">
    <property type="entry name" value="Amidase_3"/>
    <property type="match status" value="1"/>
</dbReference>
<dbReference type="RefSeq" id="WP_051667362.1">
    <property type="nucleotide sequence ID" value="NZ_CP003923.1"/>
</dbReference>
<dbReference type="GO" id="GO:0009253">
    <property type="term" value="P:peptidoglycan catabolic process"/>
    <property type="evidence" value="ECO:0007669"/>
    <property type="project" value="InterPro"/>
</dbReference>
<keyword evidence="2" id="KW-0961">Cell wall biogenesis/degradation</keyword>
<evidence type="ECO:0000256" key="3">
    <source>
        <dbReference type="SAM" id="SignalP"/>
    </source>
</evidence>
<dbReference type="KEGG" id="ble:BleG1_0906"/>
<dbReference type="SUPFAM" id="SSF53187">
    <property type="entry name" value="Zn-dependent exopeptidases"/>
    <property type="match status" value="1"/>
</dbReference>
<dbReference type="GO" id="GO:0008745">
    <property type="term" value="F:N-acetylmuramoyl-L-alanine amidase activity"/>
    <property type="evidence" value="ECO:0007669"/>
    <property type="project" value="InterPro"/>
</dbReference>
<dbReference type="GO" id="GO:0071555">
    <property type="term" value="P:cell wall organization"/>
    <property type="evidence" value="ECO:0007669"/>
    <property type="project" value="UniProtKB-KW"/>
</dbReference>
<evidence type="ECO:0000313" key="6">
    <source>
        <dbReference type="EMBL" id="AIC93514.1"/>
    </source>
</evidence>
<evidence type="ECO:0000256" key="1">
    <source>
        <dbReference type="ARBA" id="ARBA00022801"/>
    </source>
</evidence>
<dbReference type="eggNOG" id="COG0860">
    <property type="taxonomic scope" value="Bacteria"/>
</dbReference>
<sequence>MNTNRRQLNGFLLIFTLACILLAITPAYAVEQGEVTVNTTLNVRSGPSTSAEVIGVKYNGDIVEFIDEGQGWGRLVNGSGYVSLDWIKKIDVQAASTSSEVEPKRIMLDPGHGGHDSGAAANGLMEKDIVLAIAHKTKQRLEELGYVVNMTRETDVFLSLEERVSATSSWGADQFVSIHANGHTNTEARGIETFYHPSSSSSQVLAQSTQQALLQATSEIDRGVKSETFHVLRNSKIPAVLVEVGFITHSEEAVKLSDEAYQKTIAHAIAKGIVEQ</sequence>
<organism evidence="6 7">
    <name type="scientific">Shouchella lehensis G1</name>
    <dbReference type="NCBI Taxonomy" id="1246626"/>
    <lineage>
        <taxon>Bacteria</taxon>
        <taxon>Bacillati</taxon>
        <taxon>Bacillota</taxon>
        <taxon>Bacilli</taxon>
        <taxon>Bacillales</taxon>
        <taxon>Bacillaceae</taxon>
        <taxon>Shouchella</taxon>
    </lineage>
</organism>
<proteinExistence type="predicted"/>
<dbReference type="Proteomes" id="UP000027142">
    <property type="component" value="Chromosome"/>
</dbReference>
<dbReference type="PATRIC" id="fig|1246626.3.peg.912"/>
<dbReference type="OrthoDB" id="9806267at2"/>
<dbReference type="Gene3D" id="3.40.630.40">
    <property type="entry name" value="Zn-dependent exopeptidases"/>
    <property type="match status" value="1"/>
</dbReference>
<evidence type="ECO:0000256" key="2">
    <source>
        <dbReference type="ARBA" id="ARBA00023316"/>
    </source>
</evidence>
<dbReference type="PANTHER" id="PTHR30404:SF0">
    <property type="entry name" value="N-ACETYLMURAMOYL-L-ALANINE AMIDASE AMIC"/>
    <property type="match status" value="1"/>
</dbReference>
<feature type="domain" description="SH3b" evidence="4">
    <location>
        <begin position="30"/>
        <end position="89"/>
    </location>
</feature>
<dbReference type="STRING" id="1246626.BleG1_0906"/>
<dbReference type="Pfam" id="PF08239">
    <property type="entry name" value="SH3_3"/>
    <property type="match status" value="1"/>
</dbReference>